<dbReference type="PANTHER" id="PTHR38790">
    <property type="entry name" value="2EXR DOMAIN-CONTAINING PROTEIN-RELATED"/>
    <property type="match status" value="1"/>
</dbReference>
<protein>
    <submittedName>
        <fullName evidence="1">Uncharacterized protein</fullName>
    </submittedName>
</protein>
<dbReference type="EMBL" id="ML979140">
    <property type="protein sequence ID" value="KAF1912290.1"/>
    <property type="molecule type" value="Genomic_DNA"/>
</dbReference>
<dbReference type="Proteomes" id="UP000800096">
    <property type="component" value="Unassembled WGS sequence"/>
</dbReference>
<name>A0A6A5QBR4_AMPQU</name>
<keyword evidence="2" id="KW-1185">Reference proteome</keyword>
<gene>
    <name evidence="1" type="ORF">BDU57DRAFT_582436</name>
</gene>
<dbReference type="AlphaFoldDB" id="A0A6A5QBR4"/>
<reference evidence="1" key="1">
    <citation type="journal article" date="2020" name="Stud. Mycol.">
        <title>101 Dothideomycetes genomes: a test case for predicting lifestyles and emergence of pathogens.</title>
        <authorList>
            <person name="Haridas S."/>
            <person name="Albert R."/>
            <person name="Binder M."/>
            <person name="Bloem J."/>
            <person name="Labutti K."/>
            <person name="Salamov A."/>
            <person name="Andreopoulos B."/>
            <person name="Baker S."/>
            <person name="Barry K."/>
            <person name="Bills G."/>
            <person name="Bluhm B."/>
            <person name="Cannon C."/>
            <person name="Castanera R."/>
            <person name="Culley D."/>
            <person name="Daum C."/>
            <person name="Ezra D."/>
            <person name="Gonzalez J."/>
            <person name="Henrissat B."/>
            <person name="Kuo A."/>
            <person name="Liang C."/>
            <person name="Lipzen A."/>
            <person name="Lutzoni F."/>
            <person name="Magnuson J."/>
            <person name="Mondo S."/>
            <person name="Nolan M."/>
            <person name="Ohm R."/>
            <person name="Pangilinan J."/>
            <person name="Park H.-J."/>
            <person name="Ramirez L."/>
            <person name="Alfaro M."/>
            <person name="Sun H."/>
            <person name="Tritt A."/>
            <person name="Yoshinaga Y."/>
            <person name="Zwiers L.-H."/>
            <person name="Turgeon B."/>
            <person name="Goodwin S."/>
            <person name="Spatafora J."/>
            <person name="Crous P."/>
            <person name="Grigoriev I."/>
        </authorList>
    </citation>
    <scope>NUCLEOTIDE SEQUENCE</scope>
    <source>
        <strain evidence="1">HMLAC05119</strain>
    </source>
</reference>
<organism evidence="1 2">
    <name type="scientific">Ampelomyces quisqualis</name>
    <name type="common">Powdery mildew agent</name>
    <dbReference type="NCBI Taxonomy" id="50730"/>
    <lineage>
        <taxon>Eukaryota</taxon>
        <taxon>Fungi</taxon>
        <taxon>Dikarya</taxon>
        <taxon>Ascomycota</taxon>
        <taxon>Pezizomycotina</taxon>
        <taxon>Dothideomycetes</taxon>
        <taxon>Pleosporomycetidae</taxon>
        <taxon>Pleosporales</taxon>
        <taxon>Pleosporineae</taxon>
        <taxon>Phaeosphaeriaceae</taxon>
        <taxon>Ampelomyces</taxon>
    </lineage>
</organism>
<accession>A0A6A5QBR4</accession>
<proteinExistence type="predicted"/>
<evidence type="ECO:0000313" key="1">
    <source>
        <dbReference type="EMBL" id="KAF1912290.1"/>
    </source>
</evidence>
<evidence type="ECO:0000313" key="2">
    <source>
        <dbReference type="Proteomes" id="UP000800096"/>
    </source>
</evidence>
<sequence length="313" mass="35342">MTTVDLQPSKCVERHVNEEILTLNRGPFRNKTQSPLRRLADDLRNEVYQHTIGGDQIHSNAFVDGWKYVWRARPMRSTCDPQLLCQNLALTQVCRQSYIETKDMVFTLNVFAGHPRGLRAVLGPRSKINADKVEIVNAIVAVQYKGNKHIRAGDRLLMEMLAKLKKLKHLVVQWDTLRGTECAGTFFAEVKQESKLHFPRSSTALCELKSVRDSLLLRENRGLHTDNLRMCKKRTQYNSALRSTISNASIVLSGNSIYPQVWVGLAERLFAVQRDGFFGNFTAQGSGSASSATLQRKVVYIVCAGGFSKFLLR</sequence>
<dbReference type="PANTHER" id="PTHR38790:SF4">
    <property type="entry name" value="2EXR DOMAIN-CONTAINING PROTEIN"/>
    <property type="match status" value="1"/>
</dbReference>